<proteinExistence type="predicted"/>
<keyword evidence="3" id="KW-1185">Reference proteome</keyword>
<comment type="caution">
    <text evidence="2">The sequence shown here is derived from an EMBL/GenBank/DDBJ whole genome shotgun (WGS) entry which is preliminary data.</text>
</comment>
<dbReference type="PANTHER" id="PTHR24047">
    <property type="entry name" value="FI01909P-RELATED"/>
    <property type="match status" value="1"/>
</dbReference>
<sequence length="177" mass="18795">MAERRWGLLRVLVVLLLAALSQQRGAEATPDGATTITTTTTTPAPDAGFCNSTRHYWITYKEQDASGNWIQQRKRMSRVVSKCCAGYKRDRKRGCAPDCPGGCAGGECVAPGRCVCPTGFAPGAGGRCAPSCAGGCVNGRCVAPDTCVCLPGYEVRHRFPNTLRSGIHSPPCHYTGT</sequence>
<gene>
    <name evidence="2" type="ORF">R5R35_007099</name>
</gene>
<evidence type="ECO:0000313" key="3">
    <source>
        <dbReference type="Proteomes" id="UP001378592"/>
    </source>
</evidence>
<dbReference type="EMBL" id="JAZDUA010000475">
    <property type="protein sequence ID" value="KAK7792065.1"/>
    <property type="molecule type" value="Genomic_DNA"/>
</dbReference>
<dbReference type="Proteomes" id="UP001378592">
    <property type="component" value="Unassembled WGS sequence"/>
</dbReference>
<dbReference type="InterPro" id="IPR009030">
    <property type="entry name" value="Growth_fac_rcpt_cys_sf"/>
</dbReference>
<dbReference type="InterPro" id="IPR053255">
    <property type="entry name" value="EGF-like_domain"/>
</dbReference>
<organism evidence="2 3">
    <name type="scientific">Gryllus longicercus</name>
    <dbReference type="NCBI Taxonomy" id="2509291"/>
    <lineage>
        <taxon>Eukaryota</taxon>
        <taxon>Metazoa</taxon>
        <taxon>Ecdysozoa</taxon>
        <taxon>Arthropoda</taxon>
        <taxon>Hexapoda</taxon>
        <taxon>Insecta</taxon>
        <taxon>Pterygota</taxon>
        <taxon>Neoptera</taxon>
        <taxon>Polyneoptera</taxon>
        <taxon>Orthoptera</taxon>
        <taxon>Ensifera</taxon>
        <taxon>Gryllidea</taxon>
        <taxon>Grylloidea</taxon>
        <taxon>Gryllidae</taxon>
        <taxon>Gryllinae</taxon>
        <taxon>Gryllus</taxon>
    </lineage>
</organism>
<dbReference type="PANTHER" id="PTHR24047:SF32">
    <property type="entry name" value="FI01909P-RELATED"/>
    <property type="match status" value="1"/>
</dbReference>
<reference evidence="2 3" key="1">
    <citation type="submission" date="2024-03" db="EMBL/GenBank/DDBJ databases">
        <title>The genome assembly and annotation of the cricket Gryllus longicercus Weissman &amp; Gray.</title>
        <authorList>
            <person name="Szrajer S."/>
            <person name="Gray D."/>
            <person name="Ylla G."/>
        </authorList>
    </citation>
    <scope>NUCLEOTIDE SEQUENCE [LARGE SCALE GENOMIC DNA]</scope>
    <source>
        <strain evidence="2">DAG 2021-001</strain>
        <tissue evidence="2">Whole body minus gut</tissue>
    </source>
</reference>
<feature type="chain" id="PRO_5043021133" evidence="1">
    <location>
        <begin position="29"/>
        <end position="177"/>
    </location>
</feature>
<dbReference type="SUPFAM" id="SSF57184">
    <property type="entry name" value="Growth factor receptor domain"/>
    <property type="match status" value="1"/>
</dbReference>
<evidence type="ECO:0000256" key="1">
    <source>
        <dbReference type="SAM" id="SignalP"/>
    </source>
</evidence>
<keyword evidence="1" id="KW-0732">Signal</keyword>
<accession>A0AAN9V9B7</accession>
<name>A0AAN9V9B7_9ORTH</name>
<dbReference type="Gene3D" id="2.10.25.10">
    <property type="entry name" value="Laminin"/>
    <property type="match status" value="2"/>
</dbReference>
<dbReference type="AlphaFoldDB" id="A0AAN9V9B7"/>
<feature type="signal peptide" evidence="1">
    <location>
        <begin position="1"/>
        <end position="28"/>
    </location>
</feature>
<protein>
    <submittedName>
        <fullName evidence="2">Uncharacterized protein</fullName>
    </submittedName>
</protein>
<evidence type="ECO:0000313" key="2">
    <source>
        <dbReference type="EMBL" id="KAK7792065.1"/>
    </source>
</evidence>